<dbReference type="EMBL" id="JABXXO010000006">
    <property type="protein sequence ID" value="KAF7776679.1"/>
    <property type="molecule type" value="Genomic_DNA"/>
</dbReference>
<evidence type="ECO:0008006" key="4">
    <source>
        <dbReference type="Google" id="ProtNLM"/>
    </source>
</evidence>
<dbReference type="Gene3D" id="3.40.50.1820">
    <property type="entry name" value="alpha/beta hydrolase"/>
    <property type="match status" value="1"/>
</dbReference>
<dbReference type="SUPFAM" id="SSF53474">
    <property type="entry name" value="alpha/beta-Hydrolases"/>
    <property type="match status" value="1"/>
</dbReference>
<gene>
    <name evidence="2" type="ORF">Agabi119p4_5072</name>
</gene>
<protein>
    <recommendedName>
        <fullName evidence="4">AB hydrolase-1 domain-containing protein</fullName>
    </recommendedName>
</protein>
<feature type="chain" id="PRO_5034996493" description="AB hydrolase-1 domain-containing protein" evidence="1">
    <location>
        <begin position="18"/>
        <end position="364"/>
    </location>
</feature>
<evidence type="ECO:0000313" key="2">
    <source>
        <dbReference type="EMBL" id="KAF7776679.1"/>
    </source>
</evidence>
<dbReference type="PANTHER" id="PTHR43194:SF4">
    <property type="entry name" value="AB HYDROLASE-1 DOMAIN-CONTAINING PROTEIN"/>
    <property type="match status" value="1"/>
</dbReference>
<dbReference type="InterPro" id="IPR029058">
    <property type="entry name" value="AB_hydrolase_fold"/>
</dbReference>
<evidence type="ECO:0000313" key="3">
    <source>
        <dbReference type="Proteomes" id="UP000629468"/>
    </source>
</evidence>
<name>A0A8H7F4T5_AGABI</name>
<reference evidence="2 3" key="1">
    <citation type="journal article" name="Sci. Rep.">
        <title>Telomere-to-telomere assembled and centromere annotated genomes of the two main subspecies of the button mushroom Agaricus bisporus reveal especially polymorphic chromosome ends.</title>
        <authorList>
            <person name="Sonnenberg A.S.M."/>
            <person name="Sedaghat-Telgerd N."/>
            <person name="Lavrijssen B."/>
            <person name="Ohm R.A."/>
            <person name="Hendrickx P.M."/>
            <person name="Scholtmeijer K."/>
            <person name="Baars J.J.P."/>
            <person name="van Peer A."/>
        </authorList>
    </citation>
    <scope>NUCLEOTIDE SEQUENCE [LARGE SCALE GENOMIC DNA]</scope>
    <source>
        <strain evidence="2 3">H119_p4</strain>
    </source>
</reference>
<organism evidence="2 3">
    <name type="scientific">Agaricus bisporus var. burnettii</name>
    <dbReference type="NCBI Taxonomy" id="192524"/>
    <lineage>
        <taxon>Eukaryota</taxon>
        <taxon>Fungi</taxon>
        <taxon>Dikarya</taxon>
        <taxon>Basidiomycota</taxon>
        <taxon>Agaricomycotina</taxon>
        <taxon>Agaricomycetes</taxon>
        <taxon>Agaricomycetidae</taxon>
        <taxon>Agaricales</taxon>
        <taxon>Agaricineae</taxon>
        <taxon>Agaricaceae</taxon>
        <taxon>Agaricus</taxon>
    </lineage>
</organism>
<keyword evidence="1" id="KW-0732">Signal</keyword>
<evidence type="ECO:0000256" key="1">
    <source>
        <dbReference type="SAM" id="SignalP"/>
    </source>
</evidence>
<sequence>MKTLAVLLSLFAGSVLAQGETSRGPPLHHRSYFYVGGTYVAQGDSSIMAGAMYVEHLTPQRVTQPLPLLIVHGNGMTGTNFLNTPDGRSGWADFFLDRGYELFIVDQPARARSAYQVAVDGAQSTYDTFAIESRFTAVPRYNLWPQAKLHTQWPGNGSMGDPVFDHFYASTVPSLSSIKEATVKMKIAGPPLLDKIGPVIVLTHSQSGPLGWVLGDSRPDLVKAIIAIEPTGPPFMDVLFPPVTPARPYGITEIPVAYHPPLSSADDLVIAVASNSSLFTCLEQAPPVRKLVNLMKIPILVVTSESSFHAVYDGCTVNYLKQAGVNVKHLRLEEVGIHGNGHMMFMEKNNMEVAQVVEKWIAKR</sequence>
<dbReference type="AlphaFoldDB" id="A0A8H7F4T5"/>
<accession>A0A8H7F4T5</accession>
<feature type="signal peptide" evidence="1">
    <location>
        <begin position="1"/>
        <end position="17"/>
    </location>
</feature>
<proteinExistence type="predicted"/>
<dbReference type="CDD" id="cd12809">
    <property type="entry name" value="Esterase_713_like-2"/>
    <property type="match status" value="1"/>
</dbReference>
<comment type="caution">
    <text evidence="2">The sequence shown here is derived from an EMBL/GenBank/DDBJ whole genome shotgun (WGS) entry which is preliminary data.</text>
</comment>
<dbReference type="Proteomes" id="UP000629468">
    <property type="component" value="Unassembled WGS sequence"/>
</dbReference>
<dbReference type="InterPro" id="IPR050228">
    <property type="entry name" value="Carboxylesterase_BioH"/>
</dbReference>
<dbReference type="PANTHER" id="PTHR43194">
    <property type="entry name" value="HYDROLASE ALPHA/BETA FOLD FAMILY"/>
    <property type="match status" value="1"/>
</dbReference>